<dbReference type="Proteomes" id="UP000186230">
    <property type="component" value="Chromosome"/>
</dbReference>
<dbReference type="InterPro" id="IPR005625">
    <property type="entry name" value="PepSY-ass_TM"/>
</dbReference>
<dbReference type="RefSeq" id="WP_083644304.1">
    <property type="nucleotide sequence ID" value="NZ_AMRU01000001.1"/>
</dbReference>
<reference evidence="1 2" key="1">
    <citation type="submission" date="2016-07" db="EMBL/GenBank/DDBJ databases">
        <title>Multi-omics approach to identify versatile polysaccharide utilization systems of a marine flavobacterium Gramella flava.</title>
        <authorList>
            <person name="Tang K."/>
        </authorList>
    </citation>
    <scope>NUCLEOTIDE SEQUENCE [LARGE SCALE GENOMIC DNA]</scope>
    <source>
        <strain evidence="1 2">JLT2011</strain>
    </source>
</reference>
<evidence type="ECO:0000313" key="2">
    <source>
        <dbReference type="Proteomes" id="UP000186230"/>
    </source>
</evidence>
<dbReference type="OrthoDB" id="6307929at2"/>
<keyword evidence="2" id="KW-1185">Reference proteome</keyword>
<dbReference type="PANTHER" id="PTHR34219">
    <property type="entry name" value="IRON-REGULATED INNER MEMBRANE PROTEIN-RELATED"/>
    <property type="match status" value="1"/>
</dbReference>
<dbReference type="PANTHER" id="PTHR34219:SF3">
    <property type="entry name" value="BLL7967 PROTEIN"/>
    <property type="match status" value="1"/>
</dbReference>
<evidence type="ECO:0000313" key="1">
    <source>
        <dbReference type="EMBL" id="APU68550.1"/>
    </source>
</evidence>
<dbReference type="STRING" id="1229726.GRFL_1826"/>
<proteinExistence type="predicted"/>
<sequence length="516" mass="59360">MGNRTYNILFHTHTVSGIVISVALYVIFFAGSFSFFRDEIVNWERGHTVEDYDELSVDFNSVLKDLKKDHDLYGRDVELAHYFNERQIGVNIGPSKDSLASEKAKTNSFFYLDTEDRSTQTYVESYSLGEFLYRLHFFAQVPYPYGYYLSGFVAFFFLFAILTGIIVHWKKIVSNFYLFRPMAKLKTLWTDAHTALGVIGFPFQFVYAVTGAFFMLKLLLVAPMVFGLYDGEEAELYKDLEYTHPSFAFQHTALPETPNINQFVATTKEKWQNFKVTEVHIFNYGDTGMHVSISGNLDRRAKMNGIGNIIYKVTENSPVEVKDPTEAASYLDGVKNMMFRLHFGDYAGYGLKLISFILGLISCFVIISGVMIWLVARDKKHVLEKRRKFNATVVRYYLAICLSMFPVTALAFILVKINPASMSFIYYAYFLNWLAFSVFLVLRKDDRFTNNFTLLSGSLLGFLVPITNGLVTGNWIWKSFSEDQTQIFLIDLLWLILSVISLLVYLKLRRGRTTKV</sequence>
<dbReference type="EMBL" id="CP016359">
    <property type="protein sequence ID" value="APU68550.1"/>
    <property type="molecule type" value="Genomic_DNA"/>
</dbReference>
<accession>A0A1L7I4L5</accession>
<dbReference type="KEGG" id="gfl:GRFL_1826"/>
<protein>
    <submittedName>
        <fullName evidence="1">Putative iron-regulated membrane protein</fullName>
    </submittedName>
</protein>
<dbReference type="Pfam" id="PF03929">
    <property type="entry name" value="PepSY_TM"/>
    <property type="match status" value="1"/>
</dbReference>
<name>A0A1L7I4L5_9FLAO</name>
<dbReference type="AlphaFoldDB" id="A0A1L7I4L5"/>
<gene>
    <name evidence="1" type="ORF">GRFL_1826</name>
</gene>
<organism evidence="1 2">
    <name type="scientific">Christiangramia flava JLT2011</name>
    <dbReference type="NCBI Taxonomy" id="1229726"/>
    <lineage>
        <taxon>Bacteria</taxon>
        <taxon>Pseudomonadati</taxon>
        <taxon>Bacteroidota</taxon>
        <taxon>Flavobacteriia</taxon>
        <taxon>Flavobacteriales</taxon>
        <taxon>Flavobacteriaceae</taxon>
        <taxon>Christiangramia</taxon>
    </lineage>
</organism>